<protein>
    <submittedName>
        <fullName evidence="8">L,D-transpeptidase</fullName>
    </submittedName>
</protein>
<keyword evidence="4 6" id="KW-0573">Peptidoglycan synthesis</keyword>
<evidence type="ECO:0000313" key="9">
    <source>
        <dbReference type="Proteomes" id="UP000614469"/>
    </source>
</evidence>
<evidence type="ECO:0000256" key="5">
    <source>
        <dbReference type="ARBA" id="ARBA00023316"/>
    </source>
</evidence>
<dbReference type="UniPathway" id="UPA00219"/>
<evidence type="ECO:0000256" key="4">
    <source>
        <dbReference type="ARBA" id="ARBA00022984"/>
    </source>
</evidence>
<dbReference type="Proteomes" id="UP000614469">
    <property type="component" value="Unassembled WGS sequence"/>
</dbReference>
<dbReference type="InterPro" id="IPR005490">
    <property type="entry name" value="LD_TPept_cat_dom"/>
</dbReference>
<keyword evidence="2" id="KW-0808">Transferase</keyword>
<keyword evidence="5 6" id="KW-0961">Cell wall biogenesis/degradation</keyword>
<dbReference type="EMBL" id="JACNJN010000105">
    <property type="protein sequence ID" value="MBC8335366.1"/>
    <property type="molecule type" value="Genomic_DNA"/>
</dbReference>
<evidence type="ECO:0000256" key="3">
    <source>
        <dbReference type="ARBA" id="ARBA00022960"/>
    </source>
</evidence>
<dbReference type="GO" id="GO:0005576">
    <property type="term" value="C:extracellular region"/>
    <property type="evidence" value="ECO:0007669"/>
    <property type="project" value="TreeGrafter"/>
</dbReference>
<dbReference type="PANTHER" id="PTHR30582">
    <property type="entry name" value="L,D-TRANSPEPTIDASE"/>
    <property type="match status" value="1"/>
</dbReference>
<dbReference type="AlphaFoldDB" id="A0A8J6TEM3"/>
<comment type="pathway">
    <text evidence="1 6">Cell wall biogenesis; peptidoglycan biosynthesis.</text>
</comment>
<feature type="active site" description="Proton donor/acceptor" evidence="6">
    <location>
        <position position="293"/>
    </location>
</feature>
<evidence type="ECO:0000256" key="1">
    <source>
        <dbReference type="ARBA" id="ARBA00004752"/>
    </source>
</evidence>
<evidence type="ECO:0000256" key="2">
    <source>
        <dbReference type="ARBA" id="ARBA00022679"/>
    </source>
</evidence>
<dbReference type="InterPro" id="IPR006311">
    <property type="entry name" value="TAT_signal"/>
</dbReference>
<dbReference type="GO" id="GO:0071555">
    <property type="term" value="P:cell wall organization"/>
    <property type="evidence" value="ECO:0007669"/>
    <property type="project" value="UniProtKB-UniRule"/>
</dbReference>
<organism evidence="8 9">
    <name type="scientific">Candidatus Desulfolinea nitratireducens</name>
    <dbReference type="NCBI Taxonomy" id="2841698"/>
    <lineage>
        <taxon>Bacteria</taxon>
        <taxon>Bacillati</taxon>
        <taxon>Chloroflexota</taxon>
        <taxon>Anaerolineae</taxon>
        <taxon>Anaerolineales</taxon>
        <taxon>Anaerolineales incertae sedis</taxon>
        <taxon>Candidatus Desulfolinea</taxon>
    </lineage>
</organism>
<evidence type="ECO:0000313" key="8">
    <source>
        <dbReference type="EMBL" id="MBC8335366.1"/>
    </source>
</evidence>
<feature type="domain" description="L,D-TPase catalytic" evidence="7">
    <location>
        <begin position="210"/>
        <end position="346"/>
    </location>
</feature>
<name>A0A8J6TEM3_9CHLR</name>
<accession>A0A8J6TEM3</accession>
<dbReference type="GO" id="GO:0016740">
    <property type="term" value="F:transferase activity"/>
    <property type="evidence" value="ECO:0007669"/>
    <property type="project" value="UniProtKB-KW"/>
</dbReference>
<dbReference type="PROSITE" id="PS52029">
    <property type="entry name" value="LD_TPASE"/>
    <property type="match status" value="1"/>
</dbReference>
<evidence type="ECO:0000259" key="7">
    <source>
        <dbReference type="PROSITE" id="PS52029"/>
    </source>
</evidence>
<evidence type="ECO:0000256" key="6">
    <source>
        <dbReference type="PROSITE-ProRule" id="PRU01373"/>
    </source>
</evidence>
<dbReference type="PROSITE" id="PS51318">
    <property type="entry name" value="TAT"/>
    <property type="match status" value="1"/>
</dbReference>
<reference evidence="8 9" key="1">
    <citation type="submission" date="2020-08" db="EMBL/GenBank/DDBJ databases">
        <title>Bridging the membrane lipid divide: bacteria of the FCB group superphylum have the potential to synthesize archaeal ether lipids.</title>
        <authorList>
            <person name="Villanueva L."/>
            <person name="Von Meijenfeldt F.A.B."/>
            <person name="Westbye A.B."/>
            <person name="Yadav S."/>
            <person name="Hopmans E.C."/>
            <person name="Dutilh B.E."/>
            <person name="Sinninghe Damste J.S."/>
        </authorList>
    </citation>
    <scope>NUCLEOTIDE SEQUENCE [LARGE SCALE GENOMIC DNA]</scope>
    <source>
        <strain evidence="8">NIOZ-UU36</strain>
    </source>
</reference>
<dbReference type="InterPro" id="IPR038063">
    <property type="entry name" value="Transpep_catalytic_dom"/>
</dbReference>
<dbReference type="GO" id="GO:0008360">
    <property type="term" value="P:regulation of cell shape"/>
    <property type="evidence" value="ECO:0007669"/>
    <property type="project" value="UniProtKB-UniRule"/>
</dbReference>
<dbReference type="Pfam" id="PF03734">
    <property type="entry name" value="YkuD"/>
    <property type="match status" value="1"/>
</dbReference>
<proteinExistence type="predicted"/>
<comment type="caution">
    <text evidence="8">The sequence shown here is derived from an EMBL/GenBank/DDBJ whole genome shotgun (WGS) entry which is preliminary data.</text>
</comment>
<dbReference type="CDD" id="cd16913">
    <property type="entry name" value="YkuD_like"/>
    <property type="match status" value="1"/>
</dbReference>
<dbReference type="InterPro" id="IPR050979">
    <property type="entry name" value="LD-transpeptidase"/>
</dbReference>
<dbReference type="NCBIfam" id="TIGR01409">
    <property type="entry name" value="TAT_signal_seq"/>
    <property type="match status" value="1"/>
</dbReference>
<dbReference type="InterPro" id="IPR019546">
    <property type="entry name" value="TAT_signal_bac_arc"/>
</dbReference>
<gene>
    <name evidence="8" type="ORF">H8E29_08890</name>
</gene>
<dbReference type="PANTHER" id="PTHR30582:SF2">
    <property type="entry name" value="L,D-TRANSPEPTIDASE YCIB-RELATED"/>
    <property type="match status" value="1"/>
</dbReference>
<dbReference type="GO" id="GO:0018104">
    <property type="term" value="P:peptidoglycan-protein cross-linking"/>
    <property type="evidence" value="ECO:0007669"/>
    <property type="project" value="TreeGrafter"/>
</dbReference>
<dbReference type="Gene3D" id="2.40.440.10">
    <property type="entry name" value="L,D-transpeptidase catalytic domain-like"/>
    <property type="match status" value="1"/>
</dbReference>
<dbReference type="GO" id="GO:0071972">
    <property type="term" value="F:peptidoglycan L,D-transpeptidase activity"/>
    <property type="evidence" value="ECO:0007669"/>
    <property type="project" value="TreeGrafter"/>
</dbReference>
<feature type="active site" description="Nucleophile" evidence="6">
    <location>
        <position position="309"/>
    </location>
</feature>
<keyword evidence="3 6" id="KW-0133">Cell shape</keyword>
<dbReference type="SUPFAM" id="SSF141523">
    <property type="entry name" value="L,D-transpeptidase catalytic domain-like"/>
    <property type="match status" value="1"/>
</dbReference>
<sequence>MTYLSDFLSRRDFLKLAGIGLASVFMPGLTKARAASGLLPDQEGRVAEQSIKLFESPSFDSAAISEAWQDIVLPITDIAISDDEEAHNRIWYKIGEKGYAYSGNIQPVLTRLNGPIYEHPRTGNLAEVTVPYTDARREPDDEAELAYRLYYETTHWVAETITNEETNKVWYRLMDDKWGAKKYYVLASHLRIIPEAELMPISPEVSSYSKSIEVRLIQQLVVAYEGSRPVFATRASTGSRFASGKYYTPQGIFKTYYKRPSRHMAAGNLANNGYDLPGVPWVLYITEGGISFHGTYWHNDFGRPRSHGCINLSPRAAKWLYRWTFPVVKPEKEFVYGFTGTHVEIIE</sequence>